<keyword evidence="6 14" id="KW-0812">Transmembrane</keyword>
<keyword evidence="10" id="KW-0496">Mitochondrion</keyword>
<evidence type="ECO:0000256" key="15">
    <source>
        <dbReference type="RuleBase" id="RU000488"/>
    </source>
</evidence>
<dbReference type="Gene3D" id="1.50.40.10">
    <property type="entry name" value="Mitochondrial carrier domain"/>
    <property type="match status" value="1"/>
</dbReference>
<evidence type="ECO:0000256" key="1">
    <source>
        <dbReference type="ARBA" id="ARBA00004448"/>
    </source>
</evidence>
<name>A0A9W8LXK7_9FUNG</name>
<keyword evidence="9 16" id="KW-1133">Transmembrane helix</keyword>
<dbReference type="GO" id="GO:1990544">
    <property type="term" value="P:mitochondrial ATP transmembrane transport"/>
    <property type="evidence" value="ECO:0007669"/>
    <property type="project" value="InterPro"/>
</dbReference>
<sequence>MSEEQAYQSRIKNYAISAISGGVSSHISALFGAPLDRVKLILQAQQASSQIQTPYKGVINAFTRIPKEQGIISLWRGNMANIIRFYPVHLLNFTLKDKFKALVPKYNPSTDFGKFFAANLLIGGLAGLTSLFVVYPLDLVRTRMALDIGSTRQFTGLWNCISTIYKTGGITSLYYGFVPAALGLFIYRGLYFGLYDTVKQTVLSGDRPNYFKSWLVAEAVTIGTAALTYPLDTVRRHLCMQAGNTETLYTGTIDCFRKLYASGGIRAFYGGGSIALIGPFIGALLLVFYDNFKKSRASSRSDKE</sequence>
<dbReference type="PROSITE" id="PS50920">
    <property type="entry name" value="SOLCAR"/>
    <property type="match status" value="3"/>
</dbReference>
<evidence type="ECO:0000256" key="3">
    <source>
        <dbReference type="ARBA" id="ARBA00011245"/>
    </source>
</evidence>
<gene>
    <name evidence="17" type="ORF">IWW36_004452</name>
</gene>
<organism evidence="17 18">
    <name type="scientific">Coemansia brasiliensis</name>
    <dbReference type="NCBI Taxonomy" id="2650707"/>
    <lineage>
        <taxon>Eukaryota</taxon>
        <taxon>Fungi</taxon>
        <taxon>Fungi incertae sedis</taxon>
        <taxon>Zoopagomycota</taxon>
        <taxon>Kickxellomycotina</taxon>
        <taxon>Kickxellomycetes</taxon>
        <taxon>Kickxellales</taxon>
        <taxon>Kickxellaceae</taxon>
        <taxon>Coemansia</taxon>
    </lineage>
</organism>
<evidence type="ECO:0000256" key="7">
    <source>
        <dbReference type="ARBA" id="ARBA00022737"/>
    </source>
</evidence>
<evidence type="ECO:0000256" key="5">
    <source>
        <dbReference type="ARBA" id="ARBA00022449"/>
    </source>
</evidence>
<dbReference type="EMBL" id="JANBUW010000593">
    <property type="protein sequence ID" value="KAJ2846224.1"/>
    <property type="molecule type" value="Genomic_DNA"/>
</dbReference>
<dbReference type="InterPro" id="IPR002113">
    <property type="entry name" value="ADT_euk_type"/>
</dbReference>
<dbReference type="PRINTS" id="PR00926">
    <property type="entry name" value="MITOCARRIER"/>
</dbReference>
<comment type="function">
    <text evidence="13">ADP:ATP antiporter that mediates import of ADP into the mitochondrial matrix for ATP synthesis, and export of ATP out to fuel the cell. Cycles between the cytoplasmic-open state (c-state) and the matrix-open state (m-state): operates by the alternating access mechanism with a single substrate-binding site intermittently exposed to either the cytosolic (c-state) or matrix (m-state) side of the inner mitochondrial membrane.</text>
</comment>
<keyword evidence="4 15" id="KW-0813">Transport</keyword>
<feature type="repeat" description="Solcar" evidence="14">
    <location>
        <begin position="114"/>
        <end position="201"/>
    </location>
</feature>
<evidence type="ECO:0000256" key="6">
    <source>
        <dbReference type="ARBA" id="ARBA00022692"/>
    </source>
</evidence>
<feature type="repeat" description="Solcar" evidence="14">
    <location>
        <begin position="208"/>
        <end position="295"/>
    </location>
</feature>
<comment type="similarity">
    <text evidence="2 15">Belongs to the mitochondrial carrier (TC 2.A.29) family.</text>
</comment>
<feature type="transmembrane region" description="Helical" evidence="16">
    <location>
        <begin position="173"/>
        <end position="194"/>
    </location>
</feature>
<feature type="repeat" description="Solcar" evidence="14">
    <location>
        <begin position="12"/>
        <end position="102"/>
    </location>
</feature>
<evidence type="ECO:0000256" key="9">
    <source>
        <dbReference type="ARBA" id="ARBA00022989"/>
    </source>
</evidence>
<feature type="transmembrane region" description="Helical" evidence="16">
    <location>
        <begin position="267"/>
        <end position="289"/>
    </location>
</feature>
<dbReference type="Proteomes" id="UP001139887">
    <property type="component" value="Unassembled WGS sequence"/>
</dbReference>
<comment type="caution">
    <text evidence="16">Lacks conserved residue(s) required for the propagation of feature annotation.</text>
</comment>
<evidence type="ECO:0000256" key="14">
    <source>
        <dbReference type="PROSITE-ProRule" id="PRU00282"/>
    </source>
</evidence>
<dbReference type="GO" id="GO:0005743">
    <property type="term" value="C:mitochondrial inner membrane"/>
    <property type="evidence" value="ECO:0007669"/>
    <property type="project" value="UniProtKB-SubCell"/>
</dbReference>
<comment type="caution">
    <text evidence="17">The sequence shown here is derived from an EMBL/GenBank/DDBJ whole genome shotgun (WGS) entry which is preliminary data.</text>
</comment>
<keyword evidence="5" id="KW-0050">Antiport</keyword>
<evidence type="ECO:0000256" key="13">
    <source>
        <dbReference type="ARBA" id="ARBA00045250"/>
    </source>
</evidence>
<evidence type="ECO:0000313" key="18">
    <source>
        <dbReference type="Proteomes" id="UP001139887"/>
    </source>
</evidence>
<dbReference type="InterPro" id="IPR023395">
    <property type="entry name" value="MCP_dom_sf"/>
</dbReference>
<evidence type="ECO:0000256" key="10">
    <source>
        <dbReference type="ARBA" id="ARBA00023128"/>
    </source>
</evidence>
<protein>
    <recommendedName>
        <fullName evidence="16">ADP/ATP translocase</fullName>
    </recommendedName>
    <alternativeName>
        <fullName evidence="16">ADP,ATP carrier protein</fullName>
    </alternativeName>
</protein>
<dbReference type="GO" id="GO:0005471">
    <property type="term" value="F:ATP:ADP antiporter activity"/>
    <property type="evidence" value="ECO:0007669"/>
    <property type="project" value="UniProtKB-UniRule"/>
</dbReference>
<feature type="transmembrane region" description="Helical" evidence="16">
    <location>
        <begin position="214"/>
        <end position="231"/>
    </location>
</feature>
<dbReference type="AlphaFoldDB" id="A0A9W8LXK7"/>
<keyword evidence="11 14" id="KW-0472">Membrane</keyword>
<evidence type="ECO:0000256" key="11">
    <source>
        <dbReference type="ARBA" id="ARBA00023136"/>
    </source>
</evidence>
<evidence type="ECO:0000256" key="2">
    <source>
        <dbReference type="ARBA" id="ARBA00006375"/>
    </source>
</evidence>
<evidence type="ECO:0000256" key="8">
    <source>
        <dbReference type="ARBA" id="ARBA00022792"/>
    </source>
</evidence>
<accession>A0A9W8LXK7</accession>
<comment type="function">
    <text evidence="16">Catalyzes the exchange of ADP and ATP across the membrane.</text>
</comment>
<dbReference type="GO" id="GO:0140021">
    <property type="term" value="P:mitochondrial ADP transmembrane transport"/>
    <property type="evidence" value="ECO:0007669"/>
    <property type="project" value="InterPro"/>
</dbReference>
<dbReference type="Pfam" id="PF00153">
    <property type="entry name" value="Mito_carr"/>
    <property type="match status" value="3"/>
</dbReference>
<dbReference type="InterPro" id="IPR018108">
    <property type="entry name" value="MCP_transmembrane"/>
</dbReference>
<dbReference type="PANTHER" id="PTHR45635:SF14">
    <property type="entry name" value="ADP_ATP TRANSLOCASE"/>
    <property type="match status" value="1"/>
</dbReference>
<feature type="transmembrane region" description="Helical" evidence="16">
    <location>
        <begin position="115"/>
        <end position="135"/>
    </location>
</feature>
<keyword evidence="8" id="KW-0999">Mitochondrion inner membrane</keyword>
<evidence type="ECO:0000256" key="12">
    <source>
        <dbReference type="ARBA" id="ARBA00024143"/>
    </source>
</evidence>
<keyword evidence="18" id="KW-1185">Reference proteome</keyword>
<dbReference type="InterPro" id="IPR002067">
    <property type="entry name" value="MCP"/>
</dbReference>
<reference evidence="17" key="1">
    <citation type="submission" date="2022-07" db="EMBL/GenBank/DDBJ databases">
        <title>Phylogenomic reconstructions and comparative analyses of Kickxellomycotina fungi.</title>
        <authorList>
            <person name="Reynolds N.K."/>
            <person name="Stajich J.E."/>
            <person name="Barry K."/>
            <person name="Grigoriev I.V."/>
            <person name="Crous P."/>
            <person name="Smith M.E."/>
        </authorList>
    </citation>
    <scope>NUCLEOTIDE SEQUENCE</scope>
    <source>
        <strain evidence="17">NRRL 1566</strain>
    </source>
</reference>
<dbReference type="PANTHER" id="PTHR45635">
    <property type="entry name" value="ADP,ATP CARRIER PROTEIN 1-RELATED-RELATED"/>
    <property type="match status" value="1"/>
</dbReference>
<comment type="catalytic activity">
    <reaction evidence="12">
        <text>ADP(in) + ATP(out) = ADP(out) + ATP(in)</text>
        <dbReference type="Rhea" id="RHEA:34999"/>
        <dbReference type="ChEBI" id="CHEBI:30616"/>
        <dbReference type="ChEBI" id="CHEBI:456216"/>
    </reaction>
    <physiologicalReaction direction="left-to-right" evidence="12">
        <dbReference type="Rhea" id="RHEA:35000"/>
    </physiologicalReaction>
</comment>
<dbReference type="SUPFAM" id="SSF103506">
    <property type="entry name" value="Mitochondrial carrier"/>
    <property type="match status" value="1"/>
</dbReference>
<dbReference type="OrthoDB" id="270584at2759"/>
<comment type="subcellular location">
    <subcellularLocation>
        <location evidence="16">Membrane</location>
        <topology evidence="16">Multi-pass membrane protein</topology>
    </subcellularLocation>
    <subcellularLocation>
        <location evidence="1">Mitochondrion inner membrane</location>
        <topology evidence="1">Multi-pass membrane protein</topology>
    </subcellularLocation>
</comment>
<proteinExistence type="inferred from homology"/>
<comment type="subunit">
    <text evidence="3 16">Monomer.</text>
</comment>
<keyword evidence="7" id="KW-0677">Repeat</keyword>
<evidence type="ECO:0000256" key="16">
    <source>
        <dbReference type="RuleBase" id="RU368008"/>
    </source>
</evidence>
<dbReference type="PRINTS" id="PR00927">
    <property type="entry name" value="ADPTRNSLCASE"/>
</dbReference>
<evidence type="ECO:0000313" key="17">
    <source>
        <dbReference type="EMBL" id="KAJ2846224.1"/>
    </source>
</evidence>
<evidence type="ECO:0000256" key="4">
    <source>
        <dbReference type="ARBA" id="ARBA00022448"/>
    </source>
</evidence>